<comment type="caution">
    <text evidence="8">The sequence shown here is derived from an EMBL/GenBank/DDBJ whole genome shotgun (WGS) entry which is preliminary data.</text>
</comment>
<comment type="pathway">
    <text evidence="5">Amino-acid biosynthesis; ergothioneine biosynthesis.</text>
</comment>
<dbReference type="GO" id="GO:0006750">
    <property type="term" value="P:glutathione biosynthetic process"/>
    <property type="evidence" value="ECO:0007669"/>
    <property type="project" value="UniProtKB-UniRule"/>
</dbReference>
<sequence>MPLLPSHPAAAPTGQPPDTEAVRRHLASRALRPGRTGVVGLELERHVVDVAEPLRPVDWRRLTGALTGLQPPAGSSVTLEPGGQVELSTPPASGVAAAVEVLRRDAAVVDAALAEAGLALLSVGADPVRAPVRINPGARYAAMESYFRAVGHGRDGAAMMCSTAALQLNVEAGPAGRLGDRLTHLHRLLPVLIALAGCSPLLGGRDTGMRSARQGVWQRLDPGRCAPWLRDGDPAAAWAEFALAAPVMLVRSERTGAPQPVHAPVPLVDWVRGRHLLDGRCPTLADVDLHLSTLWPPVRLRGWLELRVLDTVPAAWWPGLAAVVATVLDDVAAADRAAEAAEPVAQRHGVAARDGISDPALGRAARGLVAAALPAVPAVLRPDVERWAELLDSGRTPADLVRNLARRTDAAGCLLAEELR</sequence>
<dbReference type="GO" id="GO:0004357">
    <property type="term" value="F:glutamate-cysteine ligase activity"/>
    <property type="evidence" value="ECO:0007669"/>
    <property type="project" value="UniProtKB-UniRule"/>
</dbReference>
<evidence type="ECO:0000256" key="4">
    <source>
        <dbReference type="ARBA" id="ARBA00048819"/>
    </source>
</evidence>
<evidence type="ECO:0000256" key="5">
    <source>
        <dbReference type="HAMAP-Rule" id="MF_02034"/>
    </source>
</evidence>
<keyword evidence="3 5" id="KW-0067">ATP-binding</keyword>
<organism evidence="8 9">
    <name type="scientific">Kineococcus xinjiangensis</name>
    <dbReference type="NCBI Taxonomy" id="512762"/>
    <lineage>
        <taxon>Bacteria</taxon>
        <taxon>Bacillati</taxon>
        <taxon>Actinomycetota</taxon>
        <taxon>Actinomycetes</taxon>
        <taxon>Kineosporiales</taxon>
        <taxon>Kineosporiaceae</taxon>
        <taxon>Kineococcus</taxon>
    </lineage>
</organism>
<dbReference type="UniPathway" id="UPA01014"/>
<dbReference type="GO" id="GO:0052699">
    <property type="term" value="P:ergothioneine biosynthetic process"/>
    <property type="evidence" value="ECO:0007669"/>
    <property type="project" value="UniProtKB-UniRule"/>
</dbReference>
<feature type="region of interest" description="Disordered" evidence="7">
    <location>
        <begin position="1"/>
        <end position="20"/>
    </location>
</feature>
<dbReference type="SUPFAM" id="SSF55931">
    <property type="entry name" value="Glutamine synthetase/guanido kinase"/>
    <property type="match status" value="1"/>
</dbReference>
<evidence type="ECO:0000256" key="7">
    <source>
        <dbReference type="SAM" id="MobiDB-lite"/>
    </source>
</evidence>
<evidence type="ECO:0000256" key="3">
    <source>
        <dbReference type="ARBA" id="ARBA00022840"/>
    </source>
</evidence>
<dbReference type="GO" id="GO:0005524">
    <property type="term" value="F:ATP binding"/>
    <property type="evidence" value="ECO:0007669"/>
    <property type="project" value="UniProtKB-UniRule"/>
</dbReference>
<keyword evidence="1 5" id="KW-0436">Ligase</keyword>
<dbReference type="InterPro" id="IPR014746">
    <property type="entry name" value="Gln_synth/guanido_kin_cat_dom"/>
</dbReference>
<dbReference type="InterPro" id="IPR006336">
    <property type="entry name" value="GCS2"/>
</dbReference>
<dbReference type="Pfam" id="PF04107">
    <property type="entry name" value="GCS2"/>
    <property type="match status" value="1"/>
</dbReference>
<dbReference type="InterPro" id="IPR017809">
    <property type="entry name" value="EgtA_Actinobacteria"/>
</dbReference>
<dbReference type="PANTHER" id="PTHR34378:SF1">
    <property type="entry name" value="GLUTAMATE--CYSTEINE LIGASE, CHLOROPLASTIC"/>
    <property type="match status" value="1"/>
</dbReference>
<comment type="function">
    <text evidence="5">Catalyzes the synthesis of gamma-glutamylcysteine (gamma-GC). This compound is used as substrate for the biosynthesis of the low-molecular thiol compound ergothioneine.</text>
</comment>
<name>A0A2S6IK48_9ACTN</name>
<accession>A0A2S6IK48</accession>
<dbReference type="OrthoDB" id="9780152at2"/>
<evidence type="ECO:0000256" key="2">
    <source>
        <dbReference type="ARBA" id="ARBA00022741"/>
    </source>
</evidence>
<comment type="catalytic activity">
    <reaction evidence="4 5 6">
        <text>L-cysteine + L-glutamate + ATP = gamma-L-glutamyl-L-cysteine + ADP + phosphate + H(+)</text>
        <dbReference type="Rhea" id="RHEA:13285"/>
        <dbReference type="ChEBI" id="CHEBI:15378"/>
        <dbReference type="ChEBI" id="CHEBI:29985"/>
        <dbReference type="ChEBI" id="CHEBI:30616"/>
        <dbReference type="ChEBI" id="CHEBI:35235"/>
        <dbReference type="ChEBI" id="CHEBI:43474"/>
        <dbReference type="ChEBI" id="CHEBI:58173"/>
        <dbReference type="ChEBI" id="CHEBI:456216"/>
        <dbReference type="EC" id="6.3.2.2"/>
    </reaction>
</comment>
<dbReference type="HAMAP" id="MF_02034">
    <property type="entry name" value="EgtA"/>
    <property type="match status" value="1"/>
</dbReference>
<dbReference type="EC" id="6.3.2.2" evidence="5"/>
<dbReference type="AlphaFoldDB" id="A0A2S6IK48"/>
<protein>
    <recommendedName>
        <fullName evidence="5">Glutamate--cysteine ligase EgtA</fullName>
        <ecNumber evidence="5">6.3.2.2</ecNumber>
    </recommendedName>
    <alternativeName>
        <fullName evidence="5">Gamma-glutamylcysteine synthase</fullName>
        <shortName evidence="5">GCS</shortName>
        <shortName evidence="5">Gamma-ECS</shortName>
    </alternativeName>
</protein>
<reference evidence="8 9" key="1">
    <citation type="submission" date="2018-02" db="EMBL/GenBank/DDBJ databases">
        <title>Genomic Encyclopedia of Archaeal and Bacterial Type Strains, Phase II (KMG-II): from individual species to whole genera.</title>
        <authorList>
            <person name="Goeker M."/>
        </authorList>
    </citation>
    <scope>NUCLEOTIDE SEQUENCE [LARGE SCALE GENOMIC DNA]</scope>
    <source>
        <strain evidence="8 9">DSM 22857</strain>
    </source>
</reference>
<gene>
    <name evidence="5" type="primary">egtA</name>
    <name evidence="8" type="ORF">CLV92_10759</name>
</gene>
<evidence type="ECO:0000313" key="9">
    <source>
        <dbReference type="Proteomes" id="UP000239485"/>
    </source>
</evidence>
<dbReference type="InterPro" id="IPR035434">
    <property type="entry name" value="GCL_bact_plant"/>
</dbReference>
<dbReference type="Proteomes" id="UP000239485">
    <property type="component" value="Unassembled WGS sequence"/>
</dbReference>
<dbReference type="PANTHER" id="PTHR34378">
    <property type="entry name" value="GLUTAMATE--CYSTEINE LIGASE, CHLOROPLASTIC"/>
    <property type="match status" value="1"/>
</dbReference>
<dbReference type="Gene3D" id="3.30.590.20">
    <property type="match status" value="1"/>
</dbReference>
<dbReference type="PIRSF" id="PIRSF017901">
    <property type="entry name" value="GCL"/>
    <property type="match status" value="1"/>
</dbReference>
<keyword evidence="2 5" id="KW-0547">Nucleotide-binding</keyword>
<keyword evidence="9" id="KW-1185">Reference proteome</keyword>
<comment type="similarity">
    <text evidence="5 6">Belongs to the glutamate--cysteine ligase type 2 family. EgtA subfamily.</text>
</comment>
<proteinExistence type="inferred from homology"/>
<dbReference type="EMBL" id="PTJD01000007">
    <property type="protein sequence ID" value="PPK94556.1"/>
    <property type="molecule type" value="Genomic_DNA"/>
</dbReference>
<dbReference type="RefSeq" id="WP_104432883.1">
    <property type="nucleotide sequence ID" value="NZ_PTJD01000007.1"/>
</dbReference>
<evidence type="ECO:0000256" key="1">
    <source>
        <dbReference type="ARBA" id="ARBA00022598"/>
    </source>
</evidence>
<evidence type="ECO:0000313" key="8">
    <source>
        <dbReference type="EMBL" id="PPK94556.1"/>
    </source>
</evidence>
<evidence type="ECO:0000256" key="6">
    <source>
        <dbReference type="PIRNR" id="PIRNR017901"/>
    </source>
</evidence>